<gene>
    <name evidence="3" type="ORF">V2J18_22115</name>
</gene>
<dbReference type="Gene3D" id="1.20.1270.180">
    <property type="match status" value="1"/>
</dbReference>
<sequence length="241" mass="26529">MNATTSAHRCGWTFRFRRTVALAATLAALLPSAQAASPSFDCKRAQTPSERAICAQPQLARQDARIAGLYRQRRQALDATGREALARDQRYFLYVRDRVHALTTDDGGVAGLERLQRRRIEFLEAIDTSPRRGPAGRWGNLESQAQVEARDGRWQLVVSGAEPITARWLCEYDGTAIARGDRWQADDAEYRRRVSLRRDGALLALEDGPLGADGDRGATPYCGANGSLDGAYLPLRGAASR</sequence>
<reference evidence="3 4" key="1">
    <citation type="submission" date="2024-02" db="EMBL/GenBank/DDBJ databases">
        <title>Lysobacter Genome Sequencing and Mining.</title>
        <authorList>
            <person name="Bierman J."/>
            <person name="Walker M.C."/>
        </authorList>
    </citation>
    <scope>NUCLEOTIDE SEQUENCE [LARGE SCALE GENOMIC DNA]</scope>
    <source>
        <strain evidence="3 4">PB6250</strain>
    </source>
</reference>
<evidence type="ECO:0000256" key="1">
    <source>
        <dbReference type="SAM" id="SignalP"/>
    </source>
</evidence>
<dbReference type="Proteomes" id="UP001387215">
    <property type="component" value="Unassembled WGS sequence"/>
</dbReference>
<evidence type="ECO:0000313" key="4">
    <source>
        <dbReference type="Proteomes" id="UP001387215"/>
    </source>
</evidence>
<dbReference type="InterPro" id="IPR009739">
    <property type="entry name" value="LprI-like_N"/>
</dbReference>
<keyword evidence="4" id="KW-1185">Reference proteome</keyword>
<feature type="signal peptide" evidence="1">
    <location>
        <begin position="1"/>
        <end position="35"/>
    </location>
</feature>
<dbReference type="EMBL" id="JBANDL010000002">
    <property type="protein sequence ID" value="MEI2457357.1"/>
    <property type="molecule type" value="Genomic_DNA"/>
</dbReference>
<comment type="caution">
    <text evidence="3">The sequence shown here is derived from an EMBL/GenBank/DDBJ whole genome shotgun (WGS) entry which is preliminary data.</text>
</comment>
<proteinExistence type="predicted"/>
<accession>A0ABU8DB93</accession>
<evidence type="ECO:0000313" key="3">
    <source>
        <dbReference type="EMBL" id="MEI2457357.1"/>
    </source>
</evidence>
<feature type="domain" description="Lysozyme inhibitor LprI-like N-terminal" evidence="2">
    <location>
        <begin position="42"/>
        <end position="100"/>
    </location>
</feature>
<dbReference type="InterPro" id="IPR052755">
    <property type="entry name" value="Lysozyme_Inhibitor_LprI"/>
</dbReference>
<dbReference type="PANTHER" id="PTHR37549:SF1">
    <property type="entry name" value="LIPOPROTEIN LPRI"/>
    <property type="match status" value="1"/>
</dbReference>
<dbReference type="PANTHER" id="PTHR37549">
    <property type="entry name" value="LIPOPROTEIN LPRI"/>
    <property type="match status" value="1"/>
</dbReference>
<organism evidence="3 4">
    <name type="scientific">Lysobacter firmicutimachus</name>
    <dbReference type="NCBI Taxonomy" id="1792846"/>
    <lineage>
        <taxon>Bacteria</taxon>
        <taxon>Pseudomonadati</taxon>
        <taxon>Pseudomonadota</taxon>
        <taxon>Gammaproteobacteria</taxon>
        <taxon>Lysobacterales</taxon>
        <taxon>Lysobacteraceae</taxon>
        <taxon>Lysobacter</taxon>
    </lineage>
</organism>
<dbReference type="RefSeq" id="WP_336132916.1">
    <property type="nucleotide sequence ID" value="NZ_JBANDL010000002.1"/>
</dbReference>
<dbReference type="Pfam" id="PF07007">
    <property type="entry name" value="LprI"/>
    <property type="match status" value="1"/>
</dbReference>
<name>A0ABU8DB93_9GAMM</name>
<protein>
    <submittedName>
        <fullName evidence="3">Lysozyme inhibitor LprI family protein</fullName>
    </submittedName>
</protein>
<evidence type="ECO:0000259" key="2">
    <source>
        <dbReference type="Pfam" id="PF07007"/>
    </source>
</evidence>
<keyword evidence="1" id="KW-0732">Signal</keyword>
<feature type="chain" id="PRO_5045373383" evidence="1">
    <location>
        <begin position="36"/>
        <end position="241"/>
    </location>
</feature>